<feature type="domain" description="NAD-dependent epimerase/dehydratase" evidence="5">
    <location>
        <begin position="29"/>
        <end position="271"/>
    </location>
</feature>
<evidence type="ECO:0000313" key="9">
    <source>
        <dbReference type="EMBL" id="AKE80100.1"/>
    </source>
</evidence>
<name>A0A0F6UXT6_STRSU</name>
<evidence type="ECO:0000256" key="4">
    <source>
        <dbReference type="ARBA" id="ARBA00023239"/>
    </source>
</evidence>
<dbReference type="SUPFAM" id="SSF51735">
    <property type="entry name" value="NAD(P)-binding Rossmann-fold domains"/>
    <property type="match status" value="1"/>
</dbReference>
<evidence type="ECO:0000256" key="3">
    <source>
        <dbReference type="ARBA" id="ARBA00023027"/>
    </source>
</evidence>
<evidence type="ECO:0000259" key="5">
    <source>
        <dbReference type="Pfam" id="PF01370"/>
    </source>
</evidence>
<dbReference type="EMBL" id="KM972264">
    <property type="protein sequence ID" value="AKE80059.1"/>
    <property type="molecule type" value="Genomic_DNA"/>
</dbReference>
<proteinExistence type="predicted"/>
<dbReference type="EMBL" id="KM972263">
    <property type="protein sequence ID" value="AKE80038.1"/>
    <property type="molecule type" value="Genomic_DNA"/>
</dbReference>
<evidence type="ECO:0000313" key="8">
    <source>
        <dbReference type="EMBL" id="AKE80059.1"/>
    </source>
</evidence>
<evidence type="ECO:0000256" key="2">
    <source>
        <dbReference type="ARBA" id="ARBA00022793"/>
    </source>
</evidence>
<dbReference type="GO" id="GO:0070403">
    <property type="term" value="F:NAD+ binding"/>
    <property type="evidence" value="ECO:0007669"/>
    <property type="project" value="InterPro"/>
</dbReference>
<dbReference type="Gene3D" id="3.40.50.720">
    <property type="entry name" value="NAD(P)-binding Rossmann-like Domain"/>
    <property type="match status" value="1"/>
</dbReference>
<reference evidence="10" key="2">
    <citation type="submission" date="2022-07" db="EMBL/GenBank/DDBJ databases">
        <authorList>
            <person name="Peng Z."/>
        </authorList>
    </citation>
    <scope>NUCLEOTIDE SEQUENCE</scope>
    <source>
        <strain evidence="10">2022WUSS069</strain>
    </source>
</reference>
<accession>A0A0F6UXT6</accession>
<keyword evidence="4" id="KW-0456">Lyase</keyword>
<dbReference type="EMBL" id="KM972266">
    <property type="protein sequence ID" value="AKE80100.1"/>
    <property type="molecule type" value="Genomic_DNA"/>
</dbReference>
<dbReference type="Proteomes" id="UP001206089">
    <property type="component" value="Unassembled WGS sequence"/>
</dbReference>
<dbReference type="EMBL" id="KM972241">
    <property type="protein sequence ID" value="AKE79565.1"/>
    <property type="molecule type" value="Genomic_DNA"/>
</dbReference>
<dbReference type="GO" id="GO:0005737">
    <property type="term" value="C:cytoplasm"/>
    <property type="evidence" value="ECO:0007669"/>
    <property type="project" value="TreeGrafter"/>
</dbReference>
<dbReference type="PANTHER" id="PTHR43078:SF6">
    <property type="entry name" value="UDP-GLUCURONIC ACID DECARBOXYLASE 1"/>
    <property type="match status" value="1"/>
</dbReference>
<dbReference type="EMBL" id="JANJPK010000025">
    <property type="protein sequence ID" value="MCR1233174.1"/>
    <property type="molecule type" value="Genomic_DNA"/>
</dbReference>
<gene>
    <name evidence="7" type="primary">cpsN</name>
    <name evidence="10" type="ORF">NQD44_08665</name>
    <name evidence="6" type="ORF">YS133.seq-orf00016</name>
    <name evidence="7" type="ORF">YS33.seq-orf00016</name>
    <name evidence="8" type="ORF">YS34.seq-orf00015</name>
    <name evidence="9" type="ORF">YS37.seq-orf00016</name>
</gene>
<dbReference type="InterPro" id="IPR001509">
    <property type="entry name" value="Epimerase_deHydtase"/>
</dbReference>
<evidence type="ECO:0000313" key="7">
    <source>
        <dbReference type="EMBL" id="AKE80038.1"/>
    </source>
</evidence>
<keyword evidence="3" id="KW-0520">NAD</keyword>
<comment type="cofactor">
    <cofactor evidence="1">
        <name>NAD(+)</name>
        <dbReference type="ChEBI" id="CHEBI:57540"/>
    </cofactor>
</comment>
<dbReference type="AlphaFoldDB" id="A0A0F6UXT6"/>
<dbReference type="GO" id="GO:0048040">
    <property type="term" value="F:UDP-glucuronate decarboxylase activity"/>
    <property type="evidence" value="ECO:0007669"/>
    <property type="project" value="TreeGrafter"/>
</dbReference>
<dbReference type="InterPro" id="IPR036291">
    <property type="entry name" value="NAD(P)-bd_dom_sf"/>
</dbReference>
<dbReference type="InterPro" id="IPR044516">
    <property type="entry name" value="UXS-like"/>
</dbReference>
<sequence length="351" mass="39192">MLDSTLEKDCIAFVRENSELLTALTNKTVFVTGATGLIGSHLVYSLVFANRLLQTNIKIVAAVRSKEKAMYKFADCLSEIDFHVSDISQEQSYAGDIDFIIHGASVTASRDFVEKPVDTIFTALNGTKNILELAKVKKVKKVVYLSSLEVYGINELKESISEDDYGYIDFTQVRSSYSEGKRMAECLCVSYASQFQVPVSLARLTQTFGPGVEYQDNRVFAQFARAVIESEPITLHTKGETMRSYCYTKDAVAAIIHILLKGVSGQAYNVANQDTYTSIYDMAILASQLDENNICKVKVDLQDINQLGYNPTVKINLETKKLKELGWNPTVQLKAMFQSLITSMKVNKENH</sequence>
<keyword evidence="2" id="KW-0210">Decarboxylase</keyword>
<organism evidence="7">
    <name type="scientific">Streptococcus suis</name>
    <dbReference type="NCBI Taxonomy" id="1307"/>
    <lineage>
        <taxon>Bacteria</taxon>
        <taxon>Bacillati</taxon>
        <taxon>Bacillota</taxon>
        <taxon>Bacilli</taxon>
        <taxon>Lactobacillales</taxon>
        <taxon>Streptococcaceae</taxon>
        <taxon>Streptococcus</taxon>
    </lineage>
</organism>
<evidence type="ECO:0000313" key="6">
    <source>
        <dbReference type="EMBL" id="AKE79565.1"/>
    </source>
</evidence>
<dbReference type="GO" id="GO:0042732">
    <property type="term" value="P:D-xylose metabolic process"/>
    <property type="evidence" value="ECO:0007669"/>
    <property type="project" value="InterPro"/>
</dbReference>
<evidence type="ECO:0000256" key="1">
    <source>
        <dbReference type="ARBA" id="ARBA00001911"/>
    </source>
</evidence>
<dbReference type="Pfam" id="PF01370">
    <property type="entry name" value="Epimerase"/>
    <property type="match status" value="1"/>
</dbReference>
<dbReference type="PANTHER" id="PTHR43078">
    <property type="entry name" value="UDP-GLUCURONIC ACID DECARBOXYLASE-RELATED"/>
    <property type="match status" value="1"/>
</dbReference>
<reference evidence="7" key="1">
    <citation type="journal article" date="2015" name="Appl. Environ. Microbiol.">
        <title>Eight Novel Capsular Polysaccharide Synthesis Gene Loci Identified in Nontypeable Streptococcus suis Isolates.</title>
        <authorList>
            <person name="Zheng H."/>
            <person name="Ji S."/>
            <person name="Liu Z."/>
            <person name="Lan R."/>
            <person name="Huang Y."/>
            <person name="Bai X."/>
            <person name="Gottschalk M."/>
            <person name="Xu J."/>
        </authorList>
    </citation>
    <scope>NUCLEOTIDE SEQUENCE</scope>
    <source>
        <strain evidence="6">YS133_seq</strain>
        <strain evidence="7">YS33_seq</strain>
        <strain evidence="8">YS34_seq</strain>
        <strain evidence="9">YS37_seq</strain>
    </source>
</reference>
<protein>
    <submittedName>
        <fullName evidence="7">NAD-dependent dehydratase</fullName>
    </submittedName>
    <submittedName>
        <fullName evidence="10">NAD-dependent epimerase/dehydratase family protein</fullName>
    </submittedName>
</protein>
<dbReference type="RefSeq" id="WP_024411607.1">
    <property type="nucleotide sequence ID" value="NZ_CECY01000087.1"/>
</dbReference>
<evidence type="ECO:0000313" key="10">
    <source>
        <dbReference type="EMBL" id="MCR1233174.1"/>
    </source>
</evidence>